<reference evidence="3" key="1">
    <citation type="submission" date="2016-06" db="EMBL/GenBank/DDBJ databases">
        <title>Parallel loss of symbiosis genes in relatives of nitrogen-fixing non-legume Parasponia.</title>
        <authorList>
            <person name="Van Velzen R."/>
            <person name="Holmer R."/>
            <person name="Bu F."/>
            <person name="Rutten L."/>
            <person name="Van Zeijl A."/>
            <person name="Liu W."/>
            <person name="Santuari L."/>
            <person name="Cao Q."/>
            <person name="Sharma T."/>
            <person name="Shen D."/>
            <person name="Roswanjaya Y."/>
            <person name="Wardhani T."/>
            <person name="Kalhor M.S."/>
            <person name="Jansen J."/>
            <person name="Van den Hoogen J."/>
            <person name="Gungor B."/>
            <person name="Hartog M."/>
            <person name="Hontelez J."/>
            <person name="Verver J."/>
            <person name="Yang W.-C."/>
            <person name="Schijlen E."/>
            <person name="Repin R."/>
            <person name="Schilthuizen M."/>
            <person name="Schranz E."/>
            <person name="Heidstra R."/>
            <person name="Miyata K."/>
            <person name="Fedorova E."/>
            <person name="Kohlen W."/>
            <person name="Bisseling T."/>
            <person name="Smit S."/>
            <person name="Geurts R."/>
        </authorList>
    </citation>
    <scope>NUCLEOTIDE SEQUENCE [LARGE SCALE GENOMIC DNA]</scope>
    <source>
        <strain evidence="3">cv. RG33-2</strain>
    </source>
</reference>
<accession>A0A2P5BY97</accession>
<evidence type="ECO:0000256" key="1">
    <source>
        <dbReference type="SAM" id="MobiDB-lite"/>
    </source>
</evidence>
<dbReference type="InParanoid" id="A0A2P5BY97"/>
<protein>
    <submittedName>
        <fullName evidence="2">Uncharacterized protein</fullName>
    </submittedName>
</protein>
<sequence>MKRASSPPPPATACTPSDARSDGPDPRETASYPIYPVRFRRNAEVSRFRRSIGVAALTDDHRSNPTDRLLIREIAFWLGLEFRIETRWARRIFSEIGAVSTSRSFLARAL</sequence>
<gene>
    <name evidence="2" type="ORF">TorRG33x02_304210</name>
</gene>
<comment type="caution">
    <text evidence="2">The sequence shown here is derived from an EMBL/GenBank/DDBJ whole genome shotgun (WGS) entry which is preliminary data.</text>
</comment>
<dbReference type="Proteomes" id="UP000237000">
    <property type="component" value="Unassembled WGS sequence"/>
</dbReference>
<feature type="compositionally biased region" description="Pro residues" evidence="1">
    <location>
        <begin position="1"/>
        <end position="11"/>
    </location>
</feature>
<keyword evidence="3" id="KW-1185">Reference proteome</keyword>
<feature type="region of interest" description="Disordered" evidence="1">
    <location>
        <begin position="1"/>
        <end position="31"/>
    </location>
</feature>
<proteinExistence type="predicted"/>
<dbReference type="AlphaFoldDB" id="A0A2P5BY97"/>
<organism evidence="2 3">
    <name type="scientific">Trema orientale</name>
    <name type="common">Charcoal tree</name>
    <name type="synonym">Celtis orientalis</name>
    <dbReference type="NCBI Taxonomy" id="63057"/>
    <lineage>
        <taxon>Eukaryota</taxon>
        <taxon>Viridiplantae</taxon>
        <taxon>Streptophyta</taxon>
        <taxon>Embryophyta</taxon>
        <taxon>Tracheophyta</taxon>
        <taxon>Spermatophyta</taxon>
        <taxon>Magnoliopsida</taxon>
        <taxon>eudicotyledons</taxon>
        <taxon>Gunneridae</taxon>
        <taxon>Pentapetalae</taxon>
        <taxon>rosids</taxon>
        <taxon>fabids</taxon>
        <taxon>Rosales</taxon>
        <taxon>Cannabaceae</taxon>
        <taxon>Trema</taxon>
    </lineage>
</organism>
<dbReference type="OrthoDB" id="10359158at2759"/>
<feature type="compositionally biased region" description="Basic and acidic residues" evidence="1">
    <location>
        <begin position="19"/>
        <end position="28"/>
    </location>
</feature>
<name>A0A2P5BY97_TREOI</name>
<dbReference type="EMBL" id="JXTC01000440">
    <property type="protein sequence ID" value="PON53735.1"/>
    <property type="molecule type" value="Genomic_DNA"/>
</dbReference>
<evidence type="ECO:0000313" key="2">
    <source>
        <dbReference type="EMBL" id="PON53735.1"/>
    </source>
</evidence>
<evidence type="ECO:0000313" key="3">
    <source>
        <dbReference type="Proteomes" id="UP000237000"/>
    </source>
</evidence>